<dbReference type="KEGG" id="pdh:B9T62_09105"/>
<proteinExistence type="predicted"/>
<dbReference type="RefSeq" id="WP_087914943.1">
    <property type="nucleotide sequence ID" value="NZ_CP021780.1"/>
</dbReference>
<gene>
    <name evidence="1" type="ORF">B9T62_09105</name>
</gene>
<dbReference type="AlphaFoldDB" id="A0A2Z2K7D6"/>
<dbReference type="Proteomes" id="UP000249890">
    <property type="component" value="Chromosome"/>
</dbReference>
<keyword evidence="2" id="KW-1185">Reference proteome</keyword>
<organism evidence="1 2">
    <name type="scientific">Paenibacillus donghaensis</name>
    <dbReference type="NCBI Taxonomy" id="414771"/>
    <lineage>
        <taxon>Bacteria</taxon>
        <taxon>Bacillati</taxon>
        <taxon>Bacillota</taxon>
        <taxon>Bacilli</taxon>
        <taxon>Bacillales</taxon>
        <taxon>Paenibacillaceae</taxon>
        <taxon>Paenibacillus</taxon>
    </lineage>
</organism>
<dbReference type="EMBL" id="CP021780">
    <property type="protein sequence ID" value="ASA20927.1"/>
    <property type="molecule type" value="Genomic_DNA"/>
</dbReference>
<reference evidence="1 2" key="1">
    <citation type="submission" date="2017-06" db="EMBL/GenBank/DDBJ databases">
        <title>Complete genome sequence of Paenibacillus donghaensis KCTC 13049T isolated from East Sea sediment, South Korea.</title>
        <authorList>
            <person name="Jung B.K."/>
            <person name="Hong S.-J."/>
            <person name="Shin J.-H."/>
        </authorList>
    </citation>
    <scope>NUCLEOTIDE SEQUENCE [LARGE SCALE GENOMIC DNA]</scope>
    <source>
        <strain evidence="1 2">KCTC 13049</strain>
    </source>
</reference>
<evidence type="ECO:0000313" key="1">
    <source>
        <dbReference type="EMBL" id="ASA20927.1"/>
    </source>
</evidence>
<name>A0A2Z2K7D6_9BACL</name>
<evidence type="ECO:0000313" key="2">
    <source>
        <dbReference type="Proteomes" id="UP000249890"/>
    </source>
</evidence>
<accession>A0A2Z2K7D6</accession>
<sequence>MFKVFQVGEESEFIVAATSEEAVDDHWERIGGNDYYETKDAVPVLPINLDAKAKFEQEDGSYKEQSFRDFIGNDFVYQGPQVICWQE</sequence>
<dbReference type="OrthoDB" id="2478796at2"/>
<protein>
    <submittedName>
        <fullName evidence="1">Uncharacterized protein</fullName>
    </submittedName>
</protein>